<dbReference type="AlphaFoldDB" id="A0A4R2KGE7"/>
<proteinExistence type="predicted"/>
<gene>
    <name evidence="1" type="ORF">EV214_13150</name>
</gene>
<protein>
    <submittedName>
        <fullName evidence="1">Uncharacterized protein</fullName>
    </submittedName>
</protein>
<evidence type="ECO:0000313" key="1">
    <source>
        <dbReference type="EMBL" id="TCO69526.1"/>
    </source>
</evidence>
<name>A0A4R2KGE7_9FIRM</name>
<dbReference type="RefSeq" id="WP_132247533.1">
    <property type="nucleotide sequence ID" value="NZ_SLWV01000031.1"/>
</dbReference>
<sequence>MAINMMCMNSECKYYWEDMCTRNVNEERIFINADGKCVSFEKGKSDWYEDEEKAEKVEKTSDKKFNCYDCIWATDKCKMSGSDQYNKFLKDIEKCNFVGEVDNSLGCSFNKLSDDNI</sequence>
<reference evidence="1 2" key="1">
    <citation type="submission" date="2019-03" db="EMBL/GenBank/DDBJ databases">
        <title>Genomic Encyclopedia of Type Strains, Phase IV (KMG-IV): sequencing the most valuable type-strain genomes for metagenomic binning, comparative biology and taxonomic classification.</title>
        <authorList>
            <person name="Goeker M."/>
        </authorList>
    </citation>
    <scope>NUCLEOTIDE SEQUENCE [LARGE SCALE GENOMIC DNA]</scope>
    <source>
        <strain evidence="1 2">DSM 102940</strain>
    </source>
</reference>
<keyword evidence="2" id="KW-1185">Reference proteome</keyword>
<comment type="caution">
    <text evidence="1">The sequence shown here is derived from an EMBL/GenBank/DDBJ whole genome shotgun (WGS) entry which is preliminary data.</text>
</comment>
<dbReference type="OrthoDB" id="1955468at2"/>
<evidence type="ECO:0000313" key="2">
    <source>
        <dbReference type="Proteomes" id="UP000294919"/>
    </source>
</evidence>
<accession>A0A4R2KGE7</accession>
<dbReference type="EMBL" id="SLWV01000031">
    <property type="protein sequence ID" value="TCO69526.1"/>
    <property type="molecule type" value="Genomic_DNA"/>
</dbReference>
<organism evidence="1 2">
    <name type="scientific">Marinisporobacter balticus</name>
    <dbReference type="NCBI Taxonomy" id="2018667"/>
    <lineage>
        <taxon>Bacteria</taxon>
        <taxon>Bacillati</taxon>
        <taxon>Bacillota</taxon>
        <taxon>Clostridia</taxon>
        <taxon>Peptostreptococcales</taxon>
        <taxon>Thermotaleaceae</taxon>
        <taxon>Marinisporobacter</taxon>
    </lineage>
</organism>
<dbReference type="Proteomes" id="UP000294919">
    <property type="component" value="Unassembled WGS sequence"/>
</dbReference>